<dbReference type="InterPro" id="IPR002347">
    <property type="entry name" value="SDR_fam"/>
</dbReference>
<dbReference type="CDD" id="cd05374">
    <property type="entry name" value="17beta-HSD-like_SDR_c"/>
    <property type="match status" value="1"/>
</dbReference>
<feature type="domain" description="Ketoreductase" evidence="4">
    <location>
        <begin position="3"/>
        <end position="188"/>
    </location>
</feature>
<keyword evidence="2" id="KW-0560">Oxidoreductase</keyword>
<dbReference type="PANTHER" id="PTHR43976:SF16">
    <property type="entry name" value="SHORT-CHAIN DEHYDROGENASE_REDUCTASE FAMILY PROTEIN"/>
    <property type="match status" value="1"/>
</dbReference>
<keyword evidence="6" id="KW-1185">Reference proteome</keyword>
<dbReference type="PRINTS" id="PR00081">
    <property type="entry name" value="GDHRDH"/>
</dbReference>
<dbReference type="Gene3D" id="3.40.50.720">
    <property type="entry name" value="NAD(P)-binding Rossmann-like Domain"/>
    <property type="match status" value="1"/>
</dbReference>
<evidence type="ECO:0000259" key="4">
    <source>
        <dbReference type="SMART" id="SM00822"/>
    </source>
</evidence>
<dbReference type="SUPFAM" id="SSF51735">
    <property type="entry name" value="NAD(P)-binding Rossmann-fold domains"/>
    <property type="match status" value="1"/>
</dbReference>
<dbReference type="InterPro" id="IPR036291">
    <property type="entry name" value="NAD(P)-bd_dom_sf"/>
</dbReference>
<dbReference type="SMART" id="SM00822">
    <property type="entry name" value="PKS_KR"/>
    <property type="match status" value="1"/>
</dbReference>
<dbReference type="Pfam" id="PF00106">
    <property type="entry name" value="adh_short"/>
    <property type="match status" value="1"/>
</dbReference>
<proteinExistence type="inferred from homology"/>
<gene>
    <name evidence="5" type="ORF">RM764_21150</name>
</gene>
<reference evidence="6" key="1">
    <citation type="submission" date="2023-07" db="EMBL/GenBank/DDBJ databases">
        <title>30 novel species of actinomycetes from the DSMZ collection.</title>
        <authorList>
            <person name="Nouioui I."/>
        </authorList>
    </citation>
    <scope>NUCLEOTIDE SEQUENCE [LARGE SCALE GENOMIC DNA]</scope>
    <source>
        <strain evidence="6">DSM 41699</strain>
    </source>
</reference>
<comment type="caution">
    <text evidence="5">The sequence shown here is derived from an EMBL/GenBank/DDBJ whole genome shotgun (WGS) entry which is preliminary data.</text>
</comment>
<dbReference type="RefSeq" id="WP_311696951.1">
    <property type="nucleotide sequence ID" value="NZ_JAVREY010000025.1"/>
</dbReference>
<evidence type="ECO:0000256" key="1">
    <source>
        <dbReference type="ARBA" id="ARBA00006484"/>
    </source>
</evidence>
<organism evidence="5 6">
    <name type="scientific">Streptomyces gibsoniae</name>
    <dbReference type="NCBI Taxonomy" id="3075529"/>
    <lineage>
        <taxon>Bacteria</taxon>
        <taxon>Bacillati</taxon>
        <taxon>Actinomycetota</taxon>
        <taxon>Actinomycetes</taxon>
        <taxon>Kitasatosporales</taxon>
        <taxon>Streptomycetaceae</taxon>
        <taxon>Streptomyces</taxon>
    </lineage>
</organism>
<evidence type="ECO:0000313" key="5">
    <source>
        <dbReference type="EMBL" id="MDT0465478.1"/>
    </source>
</evidence>
<dbReference type="NCBIfam" id="NF006114">
    <property type="entry name" value="PRK08263.1"/>
    <property type="match status" value="1"/>
</dbReference>
<dbReference type="InterPro" id="IPR057326">
    <property type="entry name" value="KR_dom"/>
</dbReference>
<dbReference type="PRINTS" id="PR00080">
    <property type="entry name" value="SDRFAMILY"/>
</dbReference>
<evidence type="ECO:0000313" key="6">
    <source>
        <dbReference type="Proteomes" id="UP001183809"/>
    </source>
</evidence>
<protein>
    <submittedName>
        <fullName evidence="5">SDR family NAD(P)-dependent oxidoreductase</fullName>
    </submittedName>
</protein>
<dbReference type="EMBL" id="JAVREY010000025">
    <property type="protein sequence ID" value="MDT0465478.1"/>
    <property type="molecule type" value="Genomic_DNA"/>
</dbReference>
<dbReference type="InterPro" id="IPR051911">
    <property type="entry name" value="SDR_oxidoreductase"/>
</dbReference>
<evidence type="ECO:0000256" key="2">
    <source>
        <dbReference type="ARBA" id="ARBA00023002"/>
    </source>
</evidence>
<dbReference type="PANTHER" id="PTHR43976">
    <property type="entry name" value="SHORT CHAIN DEHYDROGENASE"/>
    <property type="match status" value="1"/>
</dbReference>
<comment type="similarity">
    <text evidence="1 3">Belongs to the short-chain dehydrogenases/reductases (SDR) family.</text>
</comment>
<accession>A0ABU2TWZ9</accession>
<name>A0ABU2TWZ9_9ACTN</name>
<dbReference type="Proteomes" id="UP001183809">
    <property type="component" value="Unassembled WGS sequence"/>
</dbReference>
<evidence type="ECO:0000256" key="3">
    <source>
        <dbReference type="RuleBase" id="RU000363"/>
    </source>
</evidence>
<sequence>MPKVFLVTGSSRGLGRAITVAALAAGHEVMATARDPRTLDDLVAVHGDRIRAARFDVTDADAAERVVADTVAAFGRLDVVVNNAGQGDRASVEDATLEAFRRQIDTNFYGTVYLSKATVPVLRRQGSGHIIQISSLGGRIASPGMGAYQSAKWAVGGFSEVLATEVAPLGIKVTVLEPGGMRTDWAGSSMYNAPVSEPYEPTVGAAVEAMRNFTETAHGNPEKVAQVVLEIAHLDDPPLRLLLGRDAYAYGRAAWNRRLTEDEKWRHLSLSTDFDDVDGEGARWLENQVGVPRRS</sequence>